<geneLocation type="plasmid" evidence="4">
    <name>pdfi1</name>
</geneLocation>
<keyword evidence="4" id="KW-1185">Reference proteome</keyword>
<dbReference type="AlphaFoldDB" id="A0A221T123"/>
<keyword evidence="3" id="KW-0614">Plasmid</keyword>
<evidence type="ECO:0000256" key="1">
    <source>
        <dbReference type="SAM" id="MobiDB-lite"/>
    </source>
</evidence>
<name>A0A221T123_9DEIO</name>
<dbReference type="RefSeq" id="WP_027464258.1">
    <property type="nucleotide sequence ID" value="NZ_CP021082.1"/>
</dbReference>
<keyword evidence="2" id="KW-0732">Signal</keyword>
<protein>
    <recommendedName>
        <fullName evidence="5">Carboxypeptidase regulatory-like domain-containing protein</fullName>
    </recommendedName>
</protein>
<evidence type="ECO:0000313" key="4">
    <source>
        <dbReference type="Proteomes" id="UP000259030"/>
    </source>
</evidence>
<evidence type="ECO:0008006" key="5">
    <source>
        <dbReference type="Google" id="ProtNLM"/>
    </source>
</evidence>
<dbReference type="EMBL" id="CP021082">
    <property type="protein sequence ID" value="ASN82597.1"/>
    <property type="molecule type" value="Genomic_DNA"/>
</dbReference>
<feature type="compositionally biased region" description="Low complexity" evidence="1">
    <location>
        <begin position="134"/>
        <end position="151"/>
    </location>
</feature>
<dbReference type="Gene3D" id="2.60.40.1120">
    <property type="entry name" value="Carboxypeptidase-like, regulatory domain"/>
    <property type="match status" value="1"/>
</dbReference>
<dbReference type="Pfam" id="PF13620">
    <property type="entry name" value="CarboxypepD_reg"/>
    <property type="match status" value="1"/>
</dbReference>
<gene>
    <name evidence="3" type="ORF">DFI_15595</name>
</gene>
<dbReference type="STRING" id="317577.GCA_000419625_03104"/>
<organism evidence="3 4">
    <name type="scientific">Deinococcus ficus</name>
    <dbReference type="NCBI Taxonomy" id="317577"/>
    <lineage>
        <taxon>Bacteria</taxon>
        <taxon>Thermotogati</taxon>
        <taxon>Deinococcota</taxon>
        <taxon>Deinococci</taxon>
        <taxon>Deinococcales</taxon>
        <taxon>Deinococcaceae</taxon>
        <taxon>Deinococcus</taxon>
    </lineage>
</organism>
<accession>A0A221T123</accession>
<evidence type="ECO:0000313" key="3">
    <source>
        <dbReference type="EMBL" id="ASN82597.1"/>
    </source>
</evidence>
<reference evidence="3 4" key="1">
    <citation type="submission" date="2017-05" db="EMBL/GenBank/DDBJ databases">
        <title>The complete genome sequence of Deinococcus ficus isolated from the rhizosphere of the Ficus religiosa L. in Taiwan.</title>
        <authorList>
            <person name="Wu K.-M."/>
            <person name="Liao T.-L."/>
            <person name="Liu Y.-M."/>
            <person name="Young C.-C."/>
            <person name="Tsai S.-F."/>
        </authorList>
    </citation>
    <scope>NUCLEOTIDE SEQUENCE [LARGE SCALE GENOMIC DNA]</scope>
    <source>
        <strain evidence="3 4">CC-FR2-10</strain>
        <plasmid evidence="4">pdfi1</plasmid>
    </source>
</reference>
<feature type="signal peptide" evidence="2">
    <location>
        <begin position="1"/>
        <end position="22"/>
    </location>
</feature>
<dbReference type="InterPro" id="IPR008969">
    <property type="entry name" value="CarboxyPept-like_regulatory"/>
</dbReference>
<dbReference type="SUPFAM" id="SSF49464">
    <property type="entry name" value="Carboxypeptidase regulatory domain-like"/>
    <property type="match status" value="1"/>
</dbReference>
<sequence length="388" mass="41058">MNTTIRTVTALISLNLTLVALAAPAAPRTISGTVTATGGHSLKGTVVIACPKGDCDSDDVRGVVISSTKSKADFTIKDLGTVPYAIYAIQDNDGDEDISPGDWVDRALLADQPTTSVKVGTTNVKLELVEVKKPASASTPPAKTTSSAPAKPSTPPAPAKPSTSATAQRGYITGRVVNEQGVPLPGVEVVADNTAAYDSNLITHTDAQGNYRIDVRNAPVTFNVTATLPLRYDGSTINVSLLPEDPQVVPGGVGGVRNFVFKPKPVSRQDPYGSLGCVFVEREAGNFDVDPAQVELTLTPVGKLADGTTGSVIKTRLVMSGSGWVAANVMWGTYTVTASMNGQPVELRRRIGGMETYEWGMSYTGGFTWDYQAVRPNMYLELRLPKNR</sequence>
<feature type="chain" id="PRO_5011284967" description="Carboxypeptidase regulatory-like domain-containing protein" evidence="2">
    <location>
        <begin position="23"/>
        <end position="388"/>
    </location>
</feature>
<evidence type="ECO:0000256" key="2">
    <source>
        <dbReference type="SAM" id="SignalP"/>
    </source>
</evidence>
<dbReference type="Proteomes" id="UP000259030">
    <property type="component" value="Plasmid pDFI1"/>
</dbReference>
<feature type="region of interest" description="Disordered" evidence="1">
    <location>
        <begin position="133"/>
        <end position="168"/>
    </location>
</feature>
<dbReference type="KEGG" id="dfc:DFI_15595"/>
<proteinExistence type="predicted"/>